<accession>A0A1B0GCH5</accession>
<dbReference type="STRING" id="37546.A0A1B0GCH5"/>
<dbReference type="Proteomes" id="UP000092444">
    <property type="component" value="Unassembled WGS sequence"/>
</dbReference>
<dbReference type="SUPFAM" id="SSF161070">
    <property type="entry name" value="SNF-like"/>
    <property type="match status" value="1"/>
</dbReference>
<sequence length="493" mass="55708">MYKCGPRKLLHSRSIDSVTTMKNVVIGLQKENSYYHALAMQLVWVIYGDFHTYVIEAVAIIMGQFSSIGCIGVFRMAPLFKGAGYAIVVINIICTIYYSVIIAYPLMFLKHIIFQAKLPWDSCDNSWNTDHCIDVHQVMHHNFTEREDLRTPADEFFHFEILRISKGIEELGDIVWPLFWSLAMAWALVYICIINGIKTVGVGKVVYFTATFPYLILFVLFVRGITLPGAAKGIIFYIKPEWLRLLDLKVWADAAVQIFFSLGPGWGGIVNMASYNSFRNNAKGDAILIPIVNCSTSIFAGFVVFSVLGYLSEQTGIPVATVATSGPGLAFVIYPQAIAMLPLSRIWATLFFLMLFLLGLDTVFVQIEAIISSVLDELPAVRPYKYLVTLISCLAMFSFSIILFIFFTTIIFIRTVRYNNVIYPSWAVAVGWLSCALSLICIPLHMLKKVFFSSGKAKDNFCNALKADFWLPVEEEERSAYEDFKRYQQDTNL</sequence>
<keyword evidence="7 10" id="KW-0472">Membrane</keyword>
<dbReference type="PROSITE" id="PS50267">
    <property type="entry name" value="NA_NEUROTRAN_SYMP_3"/>
    <property type="match status" value="1"/>
</dbReference>
<feature type="transmembrane region" description="Helical" evidence="10">
    <location>
        <begin position="205"/>
        <end position="238"/>
    </location>
</feature>
<keyword evidence="8" id="KW-0479">Metal-binding</keyword>
<keyword evidence="5" id="KW-0769">Symport</keyword>
<evidence type="ECO:0000313" key="12">
    <source>
        <dbReference type="Proteomes" id="UP000092444"/>
    </source>
</evidence>
<dbReference type="PANTHER" id="PTHR11616">
    <property type="entry name" value="SODIUM/CHLORIDE DEPENDENT TRANSPORTER"/>
    <property type="match status" value="1"/>
</dbReference>
<feature type="binding site" evidence="8">
    <location>
        <position position="358"/>
    </location>
    <ligand>
        <name>Na(+)</name>
        <dbReference type="ChEBI" id="CHEBI:29101"/>
        <label>1</label>
    </ligand>
</feature>
<dbReference type="AlphaFoldDB" id="A0A1B0GCH5"/>
<feature type="disulfide bond" evidence="9">
    <location>
        <begin position="123"/>
        <end position="132"/>
    </location>
</feature>
<reference evidence="11" key="1">
    <citation type="submission" date="2020-05" db="UniProtKB">
        <authorList>
            <consortium name="EnsemblMetazoa"/>
        </authorList>
    </citation>
    <scope>IDENTIFICATION</scope>
    <source>
        <strain evidence="11">Yale</strain>
    </source>
</reference>
<proteinExistence type="inferred from homology"/>
<dbReference type="InterPro" id="IPR000175">
    <property type="entry name" value="Na/ntran_symport"/>
</dbReference>
<feature type="transmembrane region" description="Helical" evidence="10">
    <location>
        <begin position="387"/>
        <end position="413"/>
    </location>
</feature>
<feature type="binding site" evidence="8">
    <location>
        <position position="293"/>
    </location>
    <ligand>
        <name>Na(+)</name>
        <dbReference type="ChEBI" id="CHEBI:29101"/>
        <label>1</label>
    </ligand>
</feature>
<evidence type="ECO:0000256" key="6">
    <source>
        <dbReference type="ARBA" id="ARBA00022989"/>
    </source>
</evidence>
<feature type="transmembrane region" description="Helical" evidence="10">
    <location>
        <begin position="174"/>
        <end position="193"/>
    </location>
</feature>
<keyword evidence="6 10" id="KW-1133">Transmembrane helix</keyword>
<feature type="transmembrane region" description="Helical" evidence="10">
    <location>
        <begin position="50"/>
        <end position="74"/>
    </location>
</feature>
<dbReference type="InterPro" id="IPR037272">
    <property type="entry name" value="SNS_sf"/>
</dbReference>
<dbReference type="GO" id="GO:0046872">
    <property type="term" value="F:metal ion binding"/>
    <property type="evidence" value="ECO:0007669"/>
    <property type="project" value="UniProtKB-KW"/>
</dbReference>
<feature type="binding site" evidence="8">
    <location>
        <position position="361"/>
    </location>
    <ligand>
        <name>Na(+)</name>
        <dbReference type="ChEBI" id="CHEBI:29101"/>
        <label>1</label>
    </ligand>
</feature>
<evidence type="ECO:0000256" key="1">
    <source>
        <dbReference type="ARBA" id="ARBA00004141"/>
    </source>
</evidence>
<feature type="transmembrane region" description="Helical" evidence="10">
    <location>
        <begin position="425"/>
        <end position="446"/>
    </location>
</feature>
<dbReference type="PANTHER" id="PTHR11616:SF241">
    <property type="entry name" value="SODIUM- AND CHLORIDE-DEPENDENT GLYCINE TRANSPORTER 2"/>
    <property type="match status" value="1"/>
</dbReference>
<dbReference type="VEuPathDB" id="VectorBase:GMOY011001"/>
<evidence type="ECO:0000256" key="8">
    <source>
        <dbReference type="PIRSR" id="PIRSR600175-1"/>
    </source>
</evidence>
<feature type="transmembrane region" description="Helical" evidence="10">
    <location>
        <begin position="346"/>
        <end position="367"/>
    </location>
</feature>
<feature type="transmembrane region" description="Helical" evidence="10">
    <location>
        <begin position="250"/>
        <end position="275"/>
    </location>
</feature>
<keyword evidence="12" id="KW-1185">Reference proteome</keyword>
<evidence type="ECO:0000256" key="4">
    <source>
        <dbReference type="ARBA" id="ARBA00022692"/>
    </source>
</evidence>
<evidence type="ECO:0000256" key="3">
    <source>
        <dbReference type="ARBA" id="ARBA00022448"/>
    </source>
</evidence>
<comment type="subcellular location">
    <subcellularLocation>
        <location evidence="1">Membrane</location>
        <topology evidence="1">Multi-pass membrane protein</topology>
    </subcellularLocation>
</comment>
<dbReference type="GO" id="GO:0005283">
    <property type="term" value="F:amino acid:sodium symporter activity"/>
    <property type="evidence" value="ECO:0007669"/>
    <property type="project" value="TreeGrafter"/>
</dbReference>
<organism evidence="11 12">
    <name type="scientific">Glossina morsitans morsitans</name>
    <name type="common">Savannah tsetse fly</name>
    <dbReference type="NCBI Taxonomy" id="37546"/>
    <lineage>
        <taxon>Eukaryota</taxon>
        <taxon>Metazoa</taxon>
        <taxon>Ecdysozoa</taxon>
        <taxon>Arthropoda</taxon>
        <taxon>Hexapoda</taxon>
        <taxon>Insecta</taxon>
        <taxon>Pterygota</taxon>
        <taxon>Neoptera</taxon>
        <taxon>Endopterygota</taxon>
        <taxon>Diptera</taxon>
        <taxon>Brachycera</taxon>
        <taxon>Muscomorpha</taxon>
        <taxon>Hippoboscoidea</taxon>
        <taxon>Glossinidae</taxon>
        <taxon>Glossina</taxon>
    </lineage>
</organism>
<dbReference type="PRINTS" id="PR00176">
    <property type="entry name" value="NANEUSMPORT"/>
</dbReference>
<feature type="transmembrane region" description="Helical" evidence="10">
    <location>
        <begin position="317"/>
        <end position="334"/>
    </location>
</feature>
<dbReference type="EnsemblMetazoa" id="GMOY011001-RA">
    <property type="protein sequence ID" value="GMOY011001-PA"/>
    <property type="gene ID" value="GMOY011001"/>
</dbReference>
<dbReference type="GO" id="GO:0005886">
    <property type="term" value="C:plasma membrane"/>
    <property type="evidence" value="ECO:0007669"/>
    <property type="project" value="TreeGrafter"/>
</dbReference>
<evidence type="ECO:0000256" key="5">
    <source>
        <dbReference type="ARBA" id="ARBA00022847"/>
    </source>
</evidence>
<keyword evidence="8" id="KW-0915">Sodium</keyword>
<keyword evidence="9" id="KW-1015">Disulfide bond</keyword>
<name>A0A1B0GCH5_GLOMM</name>
<feature type="transmembrane region" description="Helical" evidence="10">
    <location>
        <begin position="287"/>
        <end position="311"/>
    </location>
</feature>
<comment type="similarity">
    <text evidence="2">Belongs to the sodium:neurotransmitter symporter (SNF) (TC 2.A.22) family.</text>
</comment>
<dbReference type="EMBL" id="CCAG010021421">
    <property type="status" value="NOT_ANNOTATED_CDS"/>
    <property type="molecule type" value="Genomic_DNA"/>
</dbReference>
<dbReference type="PhylomeDB" id="A0A1B0GCH5"/>
<dbReference type="GO" id="GO:0089718">
    <property type="term" value="P:amino acid import across plasma membrane"/>
    <property type="evidence" value="ECO:0007669"/>
    <property type="project" value="TreeGrafter"/>
</dbReference>
<evidence type="ECO:0008006" key="13">
    <source>
        <dbReference type="Google" id="ProtNLM"/>
    </source>
</evidence>
<feature type="binding site" evidence="8">
    <location>
        <position position="261"/>
    </location>
    <ligand>
        <name>Na(+)</name>
        <dbReference type="ChEBI" id="CHEBI:29101"/>
        <label>1</label>
    </ligand>
</feature>
<evidence type="ECO:0000256" key="10">
    <source>
        <dbReference type="SAM" id="Phobius"/>
    </source>
</evidence>
<keyword evidence="4 10" id="KW-0812">Transmembrane</keyword>
<protein>
    <recommendedName>
        <fullName evidence="13">Sodium-neurotransmitter symporter</fullName>
    </recommendedName>
</protein>
<evidence type="ECO:0000256" key="9">
    <source>
        <dbReference type="PIRSR" id="PIRSR600175-2"/>
    </source>
</evidence>
<evidence type="ECO:0000256" key="7">
    <source>
        <dbReference type="ARBA" id="ARBA00023136"/>
    </source>
</evidence>
<evidence type="ECO:0000313" key="11">
    <source>
        <dbReference type="EnsemblMetazoa" id="GMOY011001-PA"/>
    </source>
</evidence>
<keyword evidence="3" id="KW-0813">Transport</keyword>
<evidence type="ECO:0000256" key="2">
    <source>
        <dbReference type="ARBA" id="ARBA00006459"/>
    </source>
</evidence>
<feature type="transmembrane region" description="Helical" evidence="10">
    <location>
        <begin position="86"/>
        <end position="107"/>
    </location>
</feature>
<dbReference type="Pfam" id="PF00209">
    <property type="entry name" value="SNF"/>
    <property type="match status" value="1"/>
</dbReference>